<dbReference type="SMART" id="SM01152">
    <property type="entry name" value="DUF167"/>
    <property type="match status" value="1"/>
</dbReference>
<dbReference type="Proteomes" id="UP000278475">
    <property type="component" value="Unassembled WGS sequence"/>
</dbReference>
<sequence>MGFVEDLGKAVRVKVCVKPQSGEDRFSLEGDELVYYTVEPLVKGRANASLVKALTKTLKVPREHVNIIYGVRDSVKVVEVRGVTVEEVKKRLLEALKKL</sequence>
<dbReference type="Pfam" id="PF02594">
    <property type="entry name" value="DUF167"/>
    <property type="match status" value="1"/>
</dbReference>
<proteinExistence type="inferred from homology"/>
<dbReference type="AlphaFoldDB" id="A0A497ER07"/>
<evidence type="ECO:0000313" key="3">
    <source>
        <dbReference type="EMBL" id="RLE49667.1"/>
    </source>
</evidence>
<dbReference type="InterPro" id="IPR003746">
    <property type="entry name" value="DUF167"/>
</dbReference>
<evidence type="ECO:0000256" key="2">
    <source>
        <dbReference type="HAMAP-Rule" id="MF_00634"/>
    </source>
</evidence>
<name>A0A497ER07_9CREN</name>
<dbReference type="Gene3D" id="3.30.1200.10">
    <property type="entry name" value="YggU-like"/>
    <property type="match status" value="1"/>
</dbReference>
<accession>A0A497ER07</accession>
<evidence type="ECO:0000256" key="1">
    <source>
        <dbReference type="ARBA" id="ARBA00010364"/>
    </source>
</evidence>
<dbReference type="HAMAP" id="MF_00634">
    <property type="entry name" value="UPF0235"/>
    <property type="match status" value="1"/>
</dbReference>
<dbReference type="EMBL" id="QMQV01000027">
    <property type="protein sequence ID" value="RLE49667.1"/>
    <property type="molecule type" value="Genomic_DNA"/>
</dbReference>
<organism evidence="3 4">
    <name type="scientific">Thermoproteota archaeon</name>
    <dbReference type="NCBI Taxonomy" id="2056631"/>
    <lineage>
        <taxon>Archaea</taxon>
        <taxon>Thermoproteota</taxon>
    </lineage>
</organism>
<dbReference type="InterPro" id="IPR036591">
    <property type="entry name" value="YggU-like_sf"/>
</dbReference>
<comment type="similarity">
    <text evidence="1 2">Belongs to the UPF0235 family.</text>
</comment>
<dbReference type="NCBIfam" id="TIGR00251">
    <property type="entry name" value="DUF167 family protein"/>
    <property type="match status" value="1"/>
</dbReference>
<dbReference type="SUPFAM" id="SSF69786">
    <property type="entry name" value="YggU-like"/>
    <property type="match status" value="1"/>
</dbReference>
<reference evidence="3 4" key="1">
    <citation type="submission" date="2018-06" db="EMBL/GenBank/DDBJ databases">
        <title>Extensive metabolic versatility and redundancy in microbially diverse, dynamic hydrothermal sediments.</title>
        <authorList>
            <person name="Dombrowski N."/>
            <person name="Teske A."/>
            <person name="Baker B.J."/>
        </authorList>
    </citation>
    <scope>NUCLEOTIDE SEQUENCE [LARGE SCALE GENOMIC DNA]</scope>
    <source>
        <strain evidence="3">B66_G16</strain>
    </source>
</reference>
<gene>
    <name evidence="3" type="ORF">DRJ31_04150</name>
</gene>
<protein>
    <recommendedName>
        <fullName evidence="2">UPF0235 protein DRJ31_04150</fullName>
    </recommendedName>
</protein>
<comment type="caution">
    <text evidence="3">The sequence shown here is derived from an EMBL/GenBank/DDBJ whole genome shotgun (WGS) entry which is preliminary data.</text>
</comment>
<evidence type="ECO:0000313" key="4">
    <source>
        <dbReference type="Proteomes" id="UP000278475"/>
    </source>
</evidence>